<dbReference type="Proteomes" id="UP000323454">
    <property type="component" value="Unassembled WGS sequence"/>
</dbReference>
<comment type="caution">
    <text evidence="2">The sequence shown here is derived from an EMBL/GenBank/DDBJ whole genome shotgun (WGS) entry which is preliminary data.</text>
</comment>
<protein>
    <submittedName>
        <fullName evidence="2">DUF190 domain-containing protein</fullName>
    </submittedName>
</protein>
<dbReference type="InterPro" id="IPR011322">
    <property type="entry name" value="N-reg_PII-like_a/b"/>
</dbReference>
<sequence length="115" mass="13083">MRLTVLVGEETWQHRPVYYEIVRRAHAAGLAGATVLRAIEGYGTTLKVHSTRLLSLVDGLGFVVLIVDREDRIRDFLPRLDGLIHHGLVTLDRLEVVVPARRGEQSRPRLFGHRR</sequence>
<dbReference type="EMBL" id="VUOB01000072">
    <property type="protein sequence ID" value="KAA2252831.1"/>
    <property type="molecule type" value="Genomic_DNA"/>
</dbReference>
<evidence type="ECO:0000313" key="3">
    <source>
        <dbReference type="Proteomes" id="UP000323454"/>
    </source>
</evidence>
<keyword evidence="3" id="KW-1185">Reference proteome</keyword>
<organism evidence="2 3">
    <name type="scientific">Solihabitans fulvus</name>
    <dbReference type="NCBI Taxonomy" id="1892852"/>
    <lineage>
        <taxon>Bacteria</taxon>
        <taxon>Bacillati</taxon>
        <taxon>Actinomycetota</taxon>
        <taxon>Actinomycetes</taxon>
        <taxon>Pseudonocardiales</taxon>
        <taxon>Pseudonocardiaceae</taxon>
        <taxon>Solihabitans</taxon>
    </lineage>
</organism>
<dbReference type="Pfam" id="PF02641">
    <property type="entry name" value="DUF190"/>
    <property type="match status" value="1"/>
</dbReference>
<gene>
    <name evidence="2" type="ORF">F0L68_34265</name>
</gene>
<comment type="similarity">
    <text evidence="1">Belongs to the UPF0166 family.</text>
</comment>
<evidence type="ECO:0000313" key="2">
    <source>
        <dbReference type="EMBL" id="KAA2252831.1"/>
    </source>
</evidence>
<dbReference type="PANTHER" id="PTHR35983">
    <property type="entry name" value="UPF0166 PROTEIN TM_0021"/>
    <property type="match status" value="1"/>
</dbReference>
<dbReference type="SUPFAM" id="SSF54913">
    <property type="entry name" value="GlnB-like"/>
    <property type="match status" value="1"/>
</dbReference>
<dbReference type="RefSeq" id="WP_149854041.1">
    <property type="nucleotide sequence ID" value="NZ_VUOB01000072.1"/>
</dbReference>
<accession>A0A5B2WM20</accession>
<evidence type="ECO:0000256" key="1">
    <source>
        <dbReference type="ARBA" id="ARBA00010554"/>
    </source>
</evidence>
<dbReference type="PANTHER" id="PTHR35983:SF1">
    <property type="entry name" value="UPF0166 PROTEIN TM_0021"/>
    <property type="match status" value="1"/>
</dbReference>
<reference evidence="2 3" key="1">
    <citation type="submission" date="2019-09" db="EMBL/GenBank/DDBJ databases">
        <title>Goodfellowia gen. nov., a new genus of the Pseudonocardineae related to Actinoalloteichus, containing Goodfellowia coeruleoviolacea gen. nov., comb. nov. gen. nov., comb. nov.</title>
        <authorList>
            <person name="Labeda D."/>
        </authorList>
    </citation>
    <scope>NUCLEOTIDE SEQUENCE [LARGE SCALE GENOMIC DNA]</scope>
    <source>
        <strain evidence="2 3">AN110305</strain>
    </source>
</reference>
<dbReference type="Gene3D" id="3.30.70.120">
    <property type="match status" value="1"/>
</dbReference>
<name>A0A5B2WM20_9PSEU</name>
<dbReference type="InterPro" id="IPR003793">
    <property type="entry name" value="UPF0166"/>
</dbReference>
<dbReference type="OrthoDB" id="9795599at2"/>
<reference evidence="2 3" key="2">
    <citation type="submission" date="2019-09" db="EMBL/GenBank/DDBJ databases">
        <authorList>
            <person name="Jin C."/>
        </authorList>
    </citation>
    <scope>NUCLEOTIDE SEQUENCE [LARGE SCALE GENOMIC DNA]</scope>
    <source>
        <strain evidence="2 3">AN110305</strain>
    </source>
</reference>
<proteinExistence type="inferred from homology"/>
<dbReference type="AlphaFoldDB" id="A0A5B2WM20"/>
<dbReference type="InterPro" id="IPR015867">
    <property type="entry name" value="N-reg_PII/ATP_PRibTrfase_C"/>
</dbReference>